<keyword evidence="3" id="KW-0804">Transcription</keyword>
<feature type="domain" description="HTH tetR-type" evidence="5">
    <location>
        <begin position="1"/>
        <end position="54"/>
    </location>
</feature>
<reference evidence="6" key="1">
    <citation type="submission" date="2023-03" db="EMBL/GenBank/DDBJ databases">
        <title>Draft genome sequence of a Mycolicibacterium mageritense strain H4_3_1 isolated from a hybrid biological-inorganic system reactor.</title>
        <authorList>
            <person name="Feng X."/>
            <person name="Kazama D."/>
            <person name="Sato K."/>
            <person name="Kobayashi H."/>
        </authorList>
    </citation>
    <scope>NUCLEOTIDE SEQUENCE</scope>
    <source>
        <strain evidence="6">H4_3_1</strain>
    </source>
</reference>
<evidence type="ECO:0000256" key="1">
    <source>
        <dbReference type="ARBA" id="ARBA00023015"/>
    </source>
</evidence>
<dbReference type="PROSITE" id="PS50977">
    <property type="entry name" value="HTH_TETR_2"/>
    <property type="match status" value="1"/>
</dbReference>
<dbReference type="InterPro" id="IPR001647">
    <property type="entry name" value="HTH_TetR"/>
</dbReference>
<name>A0AAI8U206_MYCME</name>
<dbReference type="Gene3D" id="1.10.10.60">
    <property type="entry name" value="Homeodomain-like"/>
    <property type="match status" value="1"/>
</dbReference>
<evidence type="ECO:0000313" key="6">
    <source>
        <dbReference type="EMBL" id="BDY32732.1"/>
    </source>
</evidence>
<dbReference type="GO" id="GO:0003677">
    <property type="term" value="F:DNA binding"/>
    <property type="evidence" value="ECO:0007669"/>
    <property type="project" value="UniProtKB-UniRule"/>
</dbReference>
<dbReference type="Gene3D" id="1.10.357.10">
    <property type="entry name" value="Tetracycline Repressor, domain 2"/>
    <property type="match status" value="1"/>
</dbReference>
<dbReference type="Pfam" id="PF00440">
    <property type="entry name" value="TetR_N"/>
    <property type="match status" value="1"/>
</dbReference>
<evidence type="ECO:0000256" key="2">
    <source>
        <dbReference type="ARBA" id="ARBA00023125"/>
    </source>
</evidence>
<dbReference type="AlphaFoldDB" id="A0AAI8U206"/>
<dbReference type="SUPFAM" id="SSF48498">
    <property type="entry name" value="Tetracyclin repressor-like, C-terminal domain"/>
    <property type="match status" value="1"/>
</dbReference>
<keyword evidence="2 4" id="KW-0238">DNA-binding</keyword>
<sequence>MRDARDVFWRNGYAATSLDDLAAGMGMNRPSIYAAFGDKRALYLRAAADYGEASRASLARALAGPGSLRDVLYATYRGARDFYLTDAARGCFLIGTAVTEANRDPDVQAIVDSTFEAFTAMFTERFERAAIDGELAGHPAGMLAQIATAALNNLAVRVRAGAVPELLDILIDATVRVITNA</sequence>
<organism evidence="6 7">
    <name type="scientific">Mycolicibacterium mageritense</name>
    <name type="common">Mycobacterium mageritense</name>
    <dbReference type="NCBI Taxonomy" id="53462"/>
    <lineage>
        <taxon>Bacteria</taxon>
        <taxon>Bacillati</taxon>
        <taxon>Actinomycetota</taxon>
        <taxon>Actinomycetes</taxon>
        <taxon>Mycobacteriales</taxon>
        <taxon>Mycobacteriaceae</taxon>
        <taxon>Mycolicibacterium</taxon>
    </lineage>
</organism>
<feature type="DNA-binding region" description="H-T-H motif" evidence="4">
    <location>
        <begin position="17"/>
        <end position="36"/>
    </location>
</feature>
<dbReference type="PANTHER" id="PTHR47506">
    <property type="entry name" value="TRANSCRIPTIONAL REGULATORY PROTEIN"/>
    <property type="match status" value="1"/>
</dbReference>
<dbReference type="Proteomes" id="UP001241092">
    <property type="component" value="Chromosome"/>
</dbReference>
<protein>
    <submittedName>
        <fullName evidence="6">HTH-type transcriptional repressor ComR</fullName>
    </submittedName>
</protein>
<dbReference type="InterPro" id="IPR036271">
    <property type="entry name" value="Tet_transcr_reg_TetR-rel_C_sf"/>
</dbReference>
<accession>A0AAI8U206</accession>
<dbReference type="SUPFAM" id="SSF46689">
    <property type="entry name" value="Homeodomain-like"/>
    <property type="match status" value="1"/>
</dbReference>
<evidence type="ECO:0000259" key="5">
    <source>
        <dbReference type="PROSITE" id="PS50977"/>
    </source>
</evidence>
<dbReference type="EMBL" id="AP027452">
    <property type="protein sequence ID" value="BDY32732.1"/>
    <property type="molecule type" value="Genomic_DNA"/>
</dbReference>
<evidence type="ECO:0000256" key="4">
    <source>
        <dbReference type="PROSITE-ProRule" id="PRU00335"/>
    </source>
</evidence>
<proteinExistence type="predicted"/>
<evidence type="ECO:0000313" key="7">
    <source>
        <dbReference type="Proteomes" id="UP001241092"/>
    </source>
</evidence>
<dbReference type="InterPro" id="IPR009057">
    <property type="entry name" value="Homeodomain-like_sf"/>
</dbReference>
<keyword evidence="1" id="KW-0805">Transcription regulation</keyword>
<gene>
    <name evidence="6" type="primary">comR_3</name>
    <name evidence="6" type="ORF">hbim_06702</name>
</gene>
<evidence type="ECO:0000256" key="3">
    <source>
        <dbReference type="ARBA" id="ARBA00023163"/>
    </source>
</evidence>
<dbReference type="PANTHER" id="PTHR47506:SF1">
    <property type="entry name" value="HTH-TYPE TRANSCRIPTIONAL REGULATOR YJDC"/>
    <property type="match status" value="1"/>
</dbReference>